<sequence>MAVYSELIKNFEKIREYVRDFYIFGFHTRESFDAKSKRTYDNEKRRIESWLSDHVHTSLEGHKKKVSVQVDSGNIFQNPLYQCYRSKTFTDNDIRLHFILMDALEDNAMSVSEIADYISANYSMVIDVQIIRIKLKEYVKEGLVSEVKSGRNILYTKTGCYADDIVSRYKGLGDMIKFFSEENPFGVVGNFIMDKLNAKNNIFVRKHAYMVHTLDDEILIDIMGAMEQKKAVLLSCVSRKNDKKHEITAVVLKIHCSVQTGRNYLIMYFAKQKRLMSVRVDSIVKVTPLDVVADYDTYYRYYEDNRRFLWGTSFGKARKYGQKEHIHMEIAVDEAKEMYVVKRLEREKRSGTVAKISNGLYSFDIDLFDANEAFPWIKTFIGRIVAFETTNEELRDKFDSDIARLYEIYGGAYE</sequence>
<reference evidence="1 2" key="1">
    <citation type="journal article" date="2021" name="ISME Commun">
        <title>Automated analysis of genomic sequences facilitates high-throughput and comprehensive description of bacteria.</title>
        <authorList>
            <person name="Hitch T.C.A."/>
        </authorList>
    </citation>
    <scope>NUCLEOTIDE SEQUENCE [LARGE SCALE GENOMIC DNA]</scope>
    <source>
        <strain evidence="1 2">Sanger_31</strain>
    </source>
</reference>
<dbReference type="AlphaFoldDB" id="A0AAE3LLU8"/>
<dbReference type="Proteomes" id="UP001208131">
    <property type="component" value="Unassembled WGS sequence"/>
</dbReference>
<protein>
    <submittedName>
        <fullName evidence="1">WYL domain-containing protein</fullName>
    </submittedName>
</protein>
<dbReference type="EMBL" id="JAOQJZ010000003">
    <property type="protein sequence ID" value="MCU6705271.1"/>
    <property type="molecule type" value="Genomic_DNA"/>
</dbReference>
<accession>A0AAE3LLU8</accession>
<evidence type="ECO:0000313" key="1">
    <source>
        <dbReference type="EMBL" id="MCU6705271.1"/>
    </source>
</evidence>
<keyword evidence="2" id="KW-1185">Reference proteome</keyword>
<gene>
    <name evidence="1" type="ORF">OCV57_04925</name>
</gene>
<proteinExistence type="predicted"/>
<dbReference type="RefSeq" id="WP_267300643.1">
    <property type="nucleotide sequence ID" value="NZ_JAOQJZ010000003.1"/>
</dbReference>
<organism evidence="1 2">
    <name type="scientific">Hominimerdicola aceti</name>
    <dbReference type="NCBI Taxonomy" id="2981726"/>
    <lineage>
        <taxon>Bacteria</taxon>
        <taxon>Bacillati</taxon>
        <taxon>Bacillota</taxon>
        <taxon>Clostridia</taxon>
        <taxon>Eubacteriales</taxon>
        <taxon>Oscillospiraceae</taxon>
        <taxon>Hominimerdicola</taxon>
    </lineage>
</organism>
<evidence type="ECO:0000313" key="2">
    <source>
        <dbReference type="Proteomes" id="UP001208131"/>
    </source>
</evidence>
<name>A0AAE3LLU8_9FIRM</name>
<comment type="caution">
    <text evidence="1">The sequence shown here is derived from an EMBL/GenBank/DDBJ whole genome shotgun (WGS) entry which is preliminary data.</text>
</comment>